<reference evidence="1 2" key="1">
    <citation type="submission" date="2020-04" db="EMBL/GenBank/DDBJ databases">
        <title>Perkinsus chesapeaki whole genome sequence.</title>
        <authorList>
            <person name="Bogema D.R."/>
        </authorList>
    </citation>
    <scope>NUCLEOTIDE SEQUENCE [LARGE SCALE GENOMIC DNA]</scope>
    <source>
        <strain evidence="1">ATCC PRA-425</strain>
    </source>
</reference>
<dbReference type="InterPro" id="IPR015946">
    <property type="entry name" value="KH_dom-like_a/b"/>
</dbReference>
<dbReference type="InterPro" id="IPR023799">
    <property type="entry name" value="RbfA_dom_sf"/>
</dbReference>
<dbReference type="Gene3D" id="3.30.300.20">
    <property type="match status" value="1"/>
</dbReference>
<dbReference type="Proteomes" id="UP000591131">
    <property type="component" value="Unassembled WGS sequence"/>
</dbReference>
<proteinExistence type="predicted"/>
<name>A0A7J6N1Z2_PERCH</name>
<dbReference type="EMBL" id="JAAPAO010000021">
    <property type="protein sequence ID" value="KAF4677081.1"/>
    <property type="molecule type" value="Genomic_DNA"/>
</dbReference>
<dbReference type="AlphaFoldDB" id="A0A7J6N1Z2"/>
<dbReference type="SUPFAM" id="SSF89919">
    <property type="entry name" value="Ribosome-binding factor A, RbfA"/>
    <property type="match status" value="1"/>
</dbReference>
<dbReference type="OrthoDB" id="10494714at2759"/>
<protein>
    <submittedName>
        <fullName evidence="1">Uncharacterized protein</fullName>
    </submittedName>
</protein>
<comment type="caution">
    <text evidence="1">The sequence shown here is derived from an EMBL/GenBank/DDBJ whole genome shotgun (WGS) entry which is preliminary data.</text>
</comment>
<gene>
    <name evidence="1" type="ORF">FOL47_003532</name>
</gene>
<keyword evidence="2" id="KW-1185">Reference proteome</keyword>
<organism evidence="1 2">
    <name type="scientific">Perkinsus chesapeaki</name>
    <name type="common">Clam parasite</name>
    <name type="synonym">Perkinsus andrewsi</name>
    <dbReference type="NCBI Taxonomy" id="330153"/>
    <lineage>
        <taxon>Eukaryota</taxon>
        <taxon>Sar</taxon>
        <taxon>Alveolata</taxon>
        <taxon>Perkinsozoa</taxon>
        <taxon>Perkinsea</taxon>
        <taxon>Perkinsida</taxon>
        <taxon>Perkinsidae</taxon>
        <taxon>Perkinsus</taxon>
    </lineage>
</organism>
<evidence type="ECO:0000313" key="2">
    <source>
        <dbReference type="Proteomes" id="UP000591131"/>
    </source>
</evidence>
<sequence>MLRHLLGCRRMAPALEGRIKRKSWQDIKSSYITEMLPGSTLAAQGLESALEQMEGEATEMAQLLSEDSGNVGRLRRRRQLPSGNNDGNREGVRWGTAEAKMIADARKAEREFLARHPHLADDNEEIGDWQAVSLSEPSMATIPAVTDREALAHRLPGTLAEMPVASDEVMNPVTRQRARRRVRTQALVQVRYVAQFLLCGSREGRKALLDGIEVQIEGVDSESSRSPHTVYYSLRSWQGEDIEAVQRRMDNLAPILQRQIADKLGIGLCPSLVFVPVGHTEEERRMLRRSRGKARDMAIDLQKNFTREMNWRRIRTN</sequence>
<evidence type="ECO:0000313" key="1">
    <source>
        <dbReference type="EMBL" id="KAF4677081.1"/>
    </source>
</evidence>
<accession>A0A7J6N1Z2</accession>